<sequence length="452" mass="51630">MIHQFRNNGYNIVLDVNSGSVHVVDDVVYDAVALMEKNMPEDEILSSLKDTYSEEDLREALEECRTLKEAGVLFSEDVYETAASELAGKRQTVVKALCLHIAHDCNLACKYCFAEEGEYHGRRALMNYEVGKKALDFLIASSGNRKNLEVDFFGGEPLMNWQVVKDLVKYGREQEKLHDKNFRFTLTTNGVLLNDEVMEFCNREMGNVVLSLDGRKEVHDRMRPFRSGKGSYDLIVPKFLKFADSRGQDRYYVRGTFTRNNLDFSEDVLHFADLGFKQVSVEPVVAAPEEPYSIREEDIPKICEEYDKLAKEMIRREKEGRGFNFFHFMIDLSGGPCVYKRMSGCGSGTEYLAVTPWGDLYPCHQFVGQEEFLMGNVDEGITRPEIIEQFKNCNVYTKEKCRNCFAKFYCSGGCAANSYHFHGTIHDAYDIGCELQRKRVECAIMIKAALAE</sequence>
<feature type="domain" description="Radical SAM core" evidence="6">
    <location>
        <begin position="91"/>
        <end position="324"/>
    </location>
</feature>
<keyword evidence="5" id="KW-0411">Iron-sulfur</keyword>
<dbReference type="GO" id="GO:0051536">
    <property type="term" value="F:iron-sulfur cluster binding"/>
    <property type="evidence" value="ECO:0007669"/>
    <property type="project" value="UniProtKB-KW"/>
</dbReference>
<evidence type="ECO:0000313" key="8">
    <source>
        <dbReference type="Proteomes" id="UP000886889"/>
    </source>
</evidence>
<evidence type="ECO:0000256" key="5">
    <source>
        <dbReference type="ARBA" id="ARBA00023014"/>
    </source>
</evidence>
<dbReference type="AlphaFoldDB" id="A0A9D1P1E4"/>
<dbReference type="InterPro" id="IPR023885">
    <property type="entry name" value="4Fe4S-binding_SPASM_dom"/>
</dbReference>
<evidence type="ECO:0000256" key="2">
    <source>
        <dbReference type="ARBA" id="ARBA00022691"/>
    </source>
</evidence>
<dbReference type="InterPro" id="IPR058240">
    <property type="entry name" value="rSAM_sf"/>
</dbReference>
<keyword evidence="2" id="KW-0949">S-adenosyl-L-methionine</keyword>
<evidence type="ECO:0000256" key="3">
    <source>
        <dbReference type="ARBA" id="ARBA00022723"/>
    </source>
</evidence>
<dbReference type="InterPro" id="IPR047602">
    <property type="entry name" value="SPASM_CteB-like"/>
</dbReference>
<dbReference type="Gene3D" id="3.20.20.70">
    <property type="entry name" value="Aldolase class I"/>
    <property type="match status" value="1"/>
</dbReference>
<dbReference type="PANTHER" id="PTHR43273:SF8">
    <property type="entry name" value="RADICAL SAM DOMAIN PROTEIN"/>
    <property type="match status" value="1"/>
</dbReference>
<evidence type="ECO:0000259" key="6">
    <source>
        <dbReference type="PROSITE" id="PS51918"/>
    </source>
</evidence>
<reference evidence="7" key="1">
    <citation type="submission" date="2020-10" db="EMBL/GenBank/DDBJ databases">
        <authorList>
            <person name="Gilroy R."/>
        </authorList>
    </citation>
    <scope>NUCLEOTIDE SEQUENCE</scope>
    <source>
        <strain evidence="7">ChiBcec6-7307</strain>
    </source>
</reference>
<dbReference type="InterPro" id="IPR007197">
    <property type="entry name" value="rSAM"/>
</dbReference>
<dbReference type="InterPro" id="IPR024025">
    <property type="entry name" value="SCIFF_rSAM_maturase"/>
</dbReference>
<dbReference type="PANTHER" id="PTHR43273">
    <property type="entry name" value="ANAEROBIC SULFATASE-MATURATING ENZYME HOMOLOG ASLB-RELATED"/>
    <property type="match status" value="1"/>
</dbReference>
<dbReference type="Pfam" id="PF13353">
    <property type="entry name" value="Fer4_12"/>
    <property type="match status" value="1"/>
</dbReference>
<accession>A0A9D1P1E4</accession>
<dbReference type="CDD" id="cd21124">
    <property type="entry name" value="SPASM_CteB-like"/>
    <property type="match status" value="1"/>
</dbReference>
<dbReference type="InterPro" id="IPR023867">
    <property type="entry name" value="Sulphatase_maturase_rSAM"/>
</dbReference>
<organism evidence="7 8">
    <name type="scientific">Candidatus Merdiplasma excrementigallinarum</name>
    <dbReference type="NCBI Taxonomy" id="2840864"/>
    <lineage>
        <taxon>Bacteria</taxon>
        <taxon>Bacillati</taxon>
        <taxon>Bacillota</taxon>
        <taxon>Clostridia</taxon>
        <taxon>Lachnospirales</taxon>
        <taxon>Lachnospiraceae</taxon>
        <taxon>Lachnospiraceae incertae sedis</taxon>
        <taxon>Candidatus Merdiplasma</taxon>
    </lineage>
</organism>
<name>A0A9D1P1E4_9FIRM</name>
<keyword evidence="4" id="KW-0408">Iron</keyword>
<dbReference type="CDD" id="cd01335">
    <property type="entry name" value="Radical_SAM"/>
    <property type="match status" value="1"/>
</dbReference>
<dbReference type="SFLD" id="SFLDG01384">
    <property type="entry name" value="thioether_bond_formation_requi"/>
    <property type="match status" value="1"/>
</dbReference>
<reference evidence="7" key="2">
    <citation type="journal article" date="2021" name="PeerJ">
        <title>Extensive microbial diversity within the chicken gut microbiome revealed by metagenomics and culture.</title>
        <authorList>
            <person name="Gilroy R."/>
            <person name="Ravi A."/>
            <person name="Getino M."/>
            <person name="Pursley I."/>
            <person name="Horton D.L."/>
            <person name="Alikhan N.F."/>
            <person name="Baker D."/>
            <person name="Gharbi K."/>
            <person name="Hall N."/>
            <person name="Watson M."/>
            <person name="Adriaenssens E.M."/>
            <person name="Foster-Nyarko E."/>
            <person name="Jarju S."/>
            <person name="Secka A."/>
            <person name="Antonio M."/>
            <person name="Oren A."/>
            <person name="Chaudhuri R.R."/>
            <person name="La Ragione R."/>
            <person name="Hildebrand F."/>
            <person name="Pallen M.J."/>
        </authorList>
    </citation>
    <scope>NUCLEOTIDE SEQUENCE</scope>
    <source>
        <strain evidence="7">ChiBcec6-7307</strain>
    </source>
</reference>
<evidence type="ECO:0000256" key="4">
    <source>
        <dbReference type="ARBA" id="ARBA00023004"/>
    </source>
</evidence>
<proteinExistence type="predicted"/>
<comment type="cofactor">
    <cofactor evidence="1">
        <name>[4Fe-4S] cluster</name>
        <dbReference type="ChEBI" id="CHEBI:49883"/>
    </cofactor>
</comment>
<dbReference type="SFLD" id="SFLDG01386">
    <property type="entry name" value="main_SPASM_domain-containing"/>
    <property type="match status" value="1"/>
</dbReference>
<evidence type="ECO:0000313" key="7">
    <source>
        <dbReference type="EMBL" id="HIV23959.1"/>
    </source>
</evidence>
<dbReference type="GO" id="GO:0046872">
    <property type="term" value="F:metal ion binding"/>
    <property type="evidence" value="ECO:0007669"/>
    <property type="project" value="UniProtKB-KW"/>
</dbReference>
<dbReference type="Proteomes" id="UP000886889">
    <property type="component" value="Unassembled WGS sequence"/>
</dbReference>
<keyword evidence="3" id="KW-0479">Metal-binding</keyword>
<dbReference type="NCBIfam" id="TIGR03974">
    <property type="entry name" value="rSAM_six_Cys"/>
    <property type="match status" value="1"/>
</dbReference>
<dbReference type="SUPFAM" id="SSF102114">
    <property type="entry name" value="Radical SAM enzymes"/>
    <property type="match status" value="1"/>
</dbReference>
<dbReference type="EMBL" id="DVOS01000070">
    <property type="protein sequence ID" value="HIV23959.1"/>
    <property type="molecule type" value="Genomic_DNA"/>
</dbReference>
<comment type="caution">
    <text evidence="7">The sequence shown here is derived from an EMBL/GenBank/DDBJ whole genome shotgun (WGS) entry which is preliminary data.</text>
</comment>
<dbReference type="NCBIfam" id="TIGR04085">
    <property type="entry name" value="rSAM_more_4Fe4S"/>
    <property type="match status" value="1"/>
</dbReference>
<dbReference type="PROSITE" id="PS51918">
    <property type="entry name" value="RADICAL_SAM"/>
    <property type="match status" value="1"/>
</dbReference>
<dbReference type="GO" id="GO:0016491">
    <property type="term" value="F:oxidoreductase activity"/>
    <property type="evidence" value="ECO:0007669"/>
    <property type="project" value="InterPro"/>
</dbReference>
<dbReference type="SFLD" id="SFLDS00029">
    <property type="entry name" value="Radical_SAM"/>
    <property type="match status" value="1"/>
</dbReference>
<evidence type="ECO:0000256" key="1">
    <source>
        <dbReference type="ARBA" id="ARBA00001966"/>
    </source>
</evidence>
<gene>
    <name evidence="7" type="primary">scfB</name>
    <name evidence="7" type="ORF">IAC80_08500</name>
</gene>
<dbReference type="SFLD" id="SFLDG01067">
    <property type="entry name" value="SPASM/twitch_domain_containing"/>
    <property type="match status" value="1"/>
</dbReference>
<dbReference type="InterPro" id="IPR013785">
    <property type="entry name" value="Aldolase_TIM"/>
</dbReference>
<protein>
    <submittedName>
        <fullName evidence="7">Thioether cross-link-forming SCIFF peptide maturase</fullName>
    </submittedName>
</protein>